<evidence type="ECO:0000313" key="8">
    <source>
        <dbReference type="EMBL" id="AOS47883.1"/>
    </source>
</evidence>
<proteinExistence type="inferred from homology"/>
<dbReference type="KEGG" id="phon:BH719_08570"/>
<keyword evidence="2 5" id="KW-0812">Transmembrane</keyword>
<comment type="subcellular location">
    <subcellularLocation>
        <location evidence="5">Cell membrane</location>
        <topology evidence="5">Multi-pass membrane protein</topology>
    </subcellularLocation>
    <subcellularLocation>
        <location evidence="1">Endomembrane system</location>
        <topology evidence="1">Multi-pass membrane protein</topology>
    </subcellularLocation>
    <subcellularLocation>
        <location evidence="6">Membrane</location>
        <topology evidence="6">Multi-pass membrane protein</topology>
    </subcellularLocation>
</comment>
<feature type="transmembrane region" description="Helical" evidence="5">
    <location>
        <begin position="47"/>
        <end position="67"/>
    </location>
</feature>
<keyword evidence="4 5" id="KW-0472">Membrane</keyword>
<evidence type="ECO:0000313" key="9">
    <source>
        <dbReference type="Proteomes" id="UP000095214"/>
    </source>
</evidence>
<feature type="transmembrane region" description="Helical" evidence="5">
    <location>
        <begin position="410"/>
        <end position="433"/>
    </location>
</feature>
<dbReference type="PANTHER" id="PTHR22773">
    <property type="entry name" value="NADH DEHYDROGENASE"/>
    <property type="match status" value="1"/>
</dbReference>
<comment type="subunit">
    <text evidence="5">NDH-1 is composed of 14 different subunits. Subunits NuoA, H, J, K, L, M, N constitute the membrane sector of the complex.</text>
</comment>
<comment type="function">
    <text evidence="5">NDH-1 shuttles electrons from NADH, via FMN and iron-sulfur (Fe-S) centers, to quinones in the respiratory chain. The immediate electron acceptor for the enzyme in this species is believed to be a menaquinone. Couples the redox reaction to proton translocation (for every two electrons transferred, four hydrogen ions are translocated across the cytoplasmic membrane), and thus conserves the redox energy in a proton gradient.</text>
</comment>
<dbReference type="GO" id="GO:0008137">
    <property type="term" value="F:NADH dehydrogenase (ubiquinone) activity"/>
    <property type="evidence" value="ECO:0007669"/>
    <property type="project" value="InterPro"/>
</dbReference>
<reference evidence="8 9" key="1">
    <citation type="submission" date="2016-09" db="EMBL/GenBank/DDBJ databases">
        <title>Complete genome sequence of Actinomyces hongkongensis HKU8.</title>
        <authorList>
            <person name="Gao Y.-X."/>
            <person name="Zhou Y.-Y."/>
            <person name="Xie Y."/>
            <person name="Wang M."/>
            <person name="Wang S.-J."/>
            <person name="Shen S.-G."/>
        </authorList>
    </citation>
    <scope>NUCLEOTIDE SEQUENCE [LARGE SCALE GENOMIC DNA]</scope>
    <source>
        <strain evidence="8 9">HKU8</strain>
    </source>
</reference>
<feature type="transmembrane region" description="Helical" evidence="5">
    <location>
        <begin position="275"/>
        <end position="295"/>
    </location>
</feature>
<keyword evidence="3 5" id="KW-1133">Transmembrane helix</keyword>
<feature type="transmembrane region" description="Helical" evidence="5">
    <location>
        <begin position="486"/>
        <end position="506"/>
    </location>
</feature>
<keyword evidence="5" id="KW-0813">Transport</keyword>
<keyword evidence="9" id="KW-1185">Reference proteome</keyword>
<gene>
    <name evidence="5" type="primary">nuoN</name>
    <name evidence="8" type="ORF">BH719_08570</name>
</gene>
<dbReference type="GO" id="GO:0050136">
    <property type="term" value="F:NADH dehydrogenase (quinone) (non-electrogenic) activity"/>
    <property type="evidence" value="ECO:0007669"/>
    <property type="project" value="UniProtKB-UniRule"/>
</dbReference>
<protein>
    <recommendedName>
        <fullName evidence="5">NADH-quinone oxidoreductase subunit N</fullName>
        <ecNumber evidence="5">7.1.1.-</ecNumber>
    </recommendedName>
    <alternativeName>
        <fullName evidence="5">NADH dehydrogenase I subunit N</fullName>
    </alternativeName>
    <alternativeName>
        <fullName evidence="5">NDH-1 subunit N</fullName>
    </alternativeName>
</protein>
<feature type="transmembrane region" description="Helical" evidence="5">
    <location>
        <begin position="334"/>
        <end position="354"/>
    </location>
</feature>
<keyword evidence="5" id="KW-0520">NAD</keyword>
<dbReference type="GO" id="GO:0042773">
    <property type="term" value="P:ATP synthesis coupled electron transport"/>
    <property type="evidence" value="ECO:0007669"/>
    <property type="project" value="InterPro"/>
</dbReference>
<feature type="transmembrane region" description="Helical" evidence="5">
    <location>
        <begin position="87"/>
        <end position="105"/>
    </location>
</feature>
<evidence type="ECO:0000256" key="2">
    <source>
        <dbReference type="ARBA" id="ARBA00022692"/>
    </source>
</evidence>
<dbReference type="InterPro" id="IPR001750">
    <property type="entry name" value="ND/Mrp_TM"/>
</dbReference>
<feature type="transmembrane region" description="Helical" evidence="5">
    <location>
        <begin position="16"/>
        <end position="35"/>
    </location>
</feature>
<feature type="transmembrane region" description="Helical" evidence="5">
    <location>
        <begin position="194"/>
        <end position="218"/>
    </location>
</feature>
<evidence type="ECO:0000256" key="6">
    <source>
        <dbReference type="RuleBase" id="RU000320"/>
    </source>
</evidence>
<dbReference type="EMBL" id="CP017298">
    <property type="protein sequence ID" value="AOS47883.1"/>
    <property type="molecule type" value="Genomic_DNA"/>
</dbReference>
<dbReference type="NCBIfam" id="TIGR01770">
    <property type="entry name" value="NDH_I_N"/>
    <property type="match status" value="1"/>
</dbReference>
<dbReference type="Pfam" id="PF00361">
    <property type="entry name" value="Proton_antipo_M"/>
    <property type="match status" value="1"/>
</dbReference>
<feature type="transmembrane region" description="Helical" evidence="5">
    <location>
        <begin position="360"/>
        <end position="382"/>
    </location>
</feature>
<evidence type="ECO:0000259" key="7">
    <source>
        <dbReference type="Pfam" id="PF00361"/>
    </source>
</evidence>
<dbReference type="Proteomes" id="UP000095214">
    <property type="component" value="Chromosome"/>
</dbReference>
<feature type="transmembrane region" description="Helical" evidence="5">
    <location>
        <begin position="164"/>
        <end position="182"/>
    </location>
</feature>
<dbReference type="GO" id="GO:0012505">
    <property type="term" value="C:endomembrane system"/>
    <property type="evidence" value="ECO:0007669"/>
    <property type="project" value="UniProtKB-SubCell"/>
</dbReference>
<comment type="similarity">
    <text evidence="5">Belongs to the complex I subunit 2 family.</text>
</comment>
<feature type="transmembrane region" description="Helical" evidence="5">
    <location>
        <begin position="445"/>
        <end position="465"/>
    </location>
</feature>
<dbReference type="InterPro" id="IPR010096">
    <property type="entry name" value="NADH-Q_OxRdtase_suN/2"/>
</dbReference>
<feature type="transmembrane region" description="Helical" evidence="5">
    <location>
        <begin position="307"/>
        <end position="327"/>
    </location>
</feature>
<dbReference type="HAMAP" id="MF_00445">
    <property type="entry name" value="NDH1_NuoN_1"/>
    <property type="match status" value="1"/>
</dbReference>
<dbReference type="GO" id="GO:0005886">
    <property type="term" value="C:plasma membrane"/>
    <property type="evidence" value="ECO:0007669"/>
    <property type="project" value="UniProtKB-SubCell"/>
</dbReference>
<dbReference type="AlphaFoldDB" id="A0A1D8B425"/>
<evidence type="ECO:0000256" key="1">
    <source>
        <dbReference type="ARBA" id="ARBA00004127"/>
    </source>
</evidence>
<feature type="transmembrane region" description="Helical" evidence="5">
    <location>
        <begin position="238"/>
        <end position="263"/>
    </location>
</feature>
<evidence type="ECO:0000256" key="4">
    <source>
        <dbReference type="ARBA" id="ARBA00023136"/>
    </source>
</evidence>
<feature type="domain" description="NADH:quinone oxidoreductase/Mrp antiporter transmembrane" evidence="7">
    <location>
        <begin position="158"/>
        <end position="459"/>
    </location>
</feature>
<sequence length="522" mass="54205">MILLPQAAFSAPDVRWAALVPVLIVLGTAVLSVLVEAFAPVRARRPIVIGLALFATGAAAAVLALRWTTVLAAPASLGEYIEDPLTVGAQFVLAIIGFLSVLVMADRTRVGDGSFAAQPSDRPGSAAEELSEAKGYQRSEVFPLALFSLGGMMVFPAADNFVALFVALEVMSLPLYVLAATARRRRQLSHEAALKYFVLGAFSSAFMLMGAALLFGASNSLTISALAQAIGASVAMDRLVLIGVLCVMIGLLFKVGAAPFHAWAPDVYTGAPTPVTGFMAAAVKVAAFGAVLRFYQVVAGLLSWDLLPVFLAVAAATIVVGTFVGLVQSDVKRMLAFSSIAHAGFILIGVFSLVKGSSGHVLLYVLSYGLATVGAFGVVTLVRTRDQDGAVGGEANQLSRWAGLGRTNPWVAASMLVFLLSFAGIPLTGGFIGKFVVFSDGAAGGLAWLVAVALVASAVTAFYYFRLVRLMFFTEPEGDAVVVRSEGLTGIAVAVCAVATIALGVFPGPVLSQLSKIVILLP</sequence>
<organism evidence="8 9">
    <name type="scientific">Pauljensenia hongkongensis</name>
    <dbReference type="NCBI Taxonomy" id="178339"/>
    <lineage>
        <taxon>Bacteria</taxon>
        <taxon>Bacillati</taxon>
        <taxon>Actinomycetota</taxon>
        <taxon>Actinomycetes</taxon>
        <taxon>Actinomycetales</taxon>
        <taxon>Actinomycetaceae</taxon>
        <taxon>Pauljensenia</taxon>
    </lineage>
</organism>
<evidence type="ECO:0000256" key="5">
    <source>
        <dbReference type="HAMAP-Rule" id="MF_00445"/>
    </source>
</evidence>
<keyword evidence="5" id="KW-0874">Quinone</keyword>
<keyword evidence="5" id="KW-1003">Cell membrane</keyword>
<dbReference type="EC" id="7.1.1.-" evidence="5"/>
<keyword evidence="5" id="KW-1278">Translocase</keyword>
<dbReference type="GO" id="GO:0048038">
    <property type="term" value="F:quinone binding"/>
    <property type="evidence" value="ECO:0007669"/>
    <property type="project" value="UniProtKB-KW"/>
</dbReference>
<evidence type="ECO:0000256" key="3">
    <source>
        <dbReference type="ARBA" id="ARBA00022989"/>
    </source>
</evidence>
<dbReference type="NCBIfam" id="NF004441">
    <property type="entry name" value="PRK05777.1-4"/>
    <property type="match status" value="1"/>
</dbReference>
<name>A0A1D8B425_9ACTO</name>
<dbReference type="STRING" id="178339.BH719_08570"/>
<accession>A0A1D8B425</accession>
<dbReference type="RefSeq" id="WP_009744449.1">
    <property type="nucleotide sequence ID" value="NZ_CP017298.1"/>
</dbReference>
<dbReference type="OrthoDB" id="9811718at2"/>
<comment type="catalytic activity">
    <reaction evidence="5">
        <text>a quinone + NADH + 5 H(+)(in) = a quinol + NAD(+) + 4 H(+)(out)</text>
        <dbReference type="Rhea" id="RHEA:57888"/>
        <dbReference type="ChEBI" id="CHEBI:15378"/>
        <dbReference type="ChEBI" id="CHEBI:24646"/>
        <dbReference type="ChEBI" id="CHEBI:57540"/>
        <dbReference type="ChEBI" id="CHEBI:57945"/>
        <dbReference type="ChEBI" id="CHEBI:132124"/>
    </reaction>
</comment>